<feature type="region of interest" description="Disordered" evidence="1">
    <location>
        <begin position="1"/>
        <end position="27"/>
    </location>
</feature>
<reference evidence="3" key="1">
    <citation type="journal article" date="2017" name="Nat. Ecol. Evol.">
        <title>Genome expansion and lineage-specific genetic innovations in the forest pathogenic fungi Armillaria.</title>
        <authorList>
            <person name="Sipos G."/>
            <person name="Prasanna A.N."/>
            <person name="Walter M.C."/>
            <person name="O'Connor E."/>
            <person name="Balint B."/>
            <person name="Krizsan K."/>
            <person name="Kiss B."/>
            <person name="Hess J."/>
            <person name="Varga T."/>
            <person name="Slot J."/>
            <person name="Riley R."/>
            <person name="Boka B."/>
            <person name="Rigling D."/>
            <person name="Barry K."/>
            <person name="Lee J."/>
            <person name="Mihaltcheva S."/>
            <person name="LaButti K."/>
            <person name="Lipzen A."/>
            <person name="Waldron R."/>
            <person name="Moloney N.M."/>
            <person name="Sperisen C."/>
            <person name="Kredics L."/>
            <person name="Vagvoelgyi C."/>
            <person name="Patrignani A."/>
            <person name="Fitzpatrick D."/>
            <person name="Nagy I."/>
            <person name="Doyle S."/>
            <person name="Anderson J.B."/>
            <person name="Grigoriev I.V."/>
            <person name="Gueldener U."/>
            <person name="Muensterkoetter M."/>
            <person name="Nagy L.G."/>
        </authorList>
    </citation>
    <scope>NUCLEOTIDE SEQUENCE [LARGE SCALE GENOMIC DNA]</scope>
    <source>
        <strain evidence="3">Ar21-2</strain>
    </source>
</reference>
<keyword evidence="3" id="KW-1185">Reference proteome</keyword>
<evidence type="ECO:0000256" key="1">
    <source>
        <dbReference type="SAM" id="MobiDB-lite"/>
    </source>
</evidence>
<dbReference type="InParanoid" id="A0A2H3D204"/>
<evidence type="ECO:0000313" key="3">
    <source>
        <dbReference type="Proteomes" id="UP000217790"/>
    </source>
</evidence>
<name>A0A2H3D204_ARMGA</name>
<proteinExistence type="predicted"/>
<sequence>MTNSSTESTYTMLPTPPPPPQNDTGLESAFGKALLKEKYHKSAWKFERYDVAFLDSSVEHTYHESMDIVGDREPRGPTFSSLAHMNDGCVSQSRWNSCWHRSKGS</sequence>
<dbReference type="Proteomes" id="UP000217790">
    <property type="component" value="Unassembled WGS sequence"/>
</dbReference>
<protein>
    <submittedName>
        <fullName evidence="2">Uncharacterized protein</fullName>
    </submittedName>
</protein>
<organism evidence="2 3">
    <name type="scientific">Armillaria gallica</name>
    <name type="common">Bulbous honey fungus</name>
    <name type="synonym">Armillaria bulbosa</name>
    <dbReference type="NCBI Taxonomy" id="47427"/>
    <lineage>
        <taxon>Eukaryota</taxon>
        <taxon>Fungi</taxon>
        <taxon>Dikarya</taxon>
        <taxon>Basidiomycota</taxon>
        <taxon>Agaricomycotina</taxon>
        <taxon>Agaricomycetes</taxon>
        <taxon>Agaricomycetidae</taxon>
        <taxon>Agaricales</taxon>
        <taxon>Marasmiineae</taxon>
        <taxon>Physalacriaceae</taxon>
        <taxon>Armillaria</taxon>
    </lineage>
</organism>
<accession>A0A2H3D204</accession>
<feature type="compositionally biased region" description="Polar residues" evidence="1">
    <location>
        <begin position="1"/>
        <end position="12"/>
    </location>
</feature>
<dbReference type="EMBL" id="KZ293695">
    <property type="protein sequence ID" value="PBK84818.1"/>
    <property type="molecule type" value="Genomic_DNA"/>
</dbReference>
<gene>
    <name evidence="2" type="ORF">ARMGADRAFT_1087977</name>
</gene>
<evidence type="ECO:0000313" key="2">
    <source>
        <dbReference type="EMBL" id="PBK84818.1"/>
    </source>
</evidence>
<dbReference type="AlphaFoldDB" id="A0A2H3D204"/>